<accession>A0A2A2LT30</accession>
<feature type="region of interest" description="Disordered" evidence="1">
    <location>
        <begin position="1"/>
        <end position="73"/>
    </location>
</feature>
<dbReference type="EMBL" id="LIAE01006458">
    <property type="protein sequence ID" value="PAV89300.1"/>
    <property type="molecule type" value="Genomic_DNA"/>
</dbReference>
<dbReference type="InterPro" id="IPR057989">
    <property type="entry name" value="TPR_RPAP1/MINIYO-like"/>
</dbReference>
<feature type="compositionally biased region" description="Basic and acidic residues" evidence="1">
    <location>
        <begin position="9"/>
        <end position="18"/>
    </location>
</feature>
<dbReference type="OrthoDB" id="5853122at2759"/>
<evidence type="ECO:0000313" key="4">
    <source>
        <dbReference type="EMBL" id="PAV89300.1"/>
    </source>
</evidence>
<dbReference type="InterPro" id="IPR039913">
    <property type="entry name" value="RPAP1/Rba50"/>
</dbReference>
<reference evidence="4 5" key="1">
    <citation type="journal article" date="2017" name="Curr. Biol.">
        <title>Genome architecture and evolution of a unichromosomal asexual nematode.</title>
        <authorList>
            <person name="Fradin H."/>
            <person name="Zegar C."/>
            <person name="Gutwein M."/>
            <person name="Lucas J."/>
            <person name="Kovtun M."/>
            <person name="Corcoran D."/>
            <person name="Baugh L.R."/>
            <person name="Kiontke K."/>
            <person name="Gunsalus K."/>
            <person name="Fitch D.H."/>
            <person name="Piano F."/>
        </authorList>
    </citation>
    <scope>NUCLEOTIDE SEQUENCE [LARGE SCALE GENOMIC DNA]</scope>
    <source>
        <strain evidence="4">PF1309</strain>
    </source>
</reference>
<evidence type="ECO:0000313" key="5">
    <source>
        <dbReference type="Proteomes" id="UP000218231"/>
    </source>
</evidence>
<dbReference type="PANTHER" id="PTHR21483:SF18">
    <property type="entry name" value="RNA POLYMERASE II-ASSOCIATED PROTEIN 1"/>
    <property type="match status" value="1"/>
</dbReference>
<dbReference type="STRING" id="2018661.A0A2A2LT30"/>
<dbReference type="PANTHER" id="PTHR21483">
    <property type="entry name" value="RNA POLYMERASE II-ASSOCIATED PROTEIN 1"/>
    <property type="match status" value="1"/>
</dbReference>
<evidence type="ECO:0000259" key="3">
    <source>
        <dbReference type="Pfam" id="PF25766"/>
    </source>
</evidence>
<feature type="compositionally biased region" description="Polar residues" evidence="1">
    <location>
        <begin position="22"/>
        <end position="32"/>
    </location>
</feature>
<proteinExistence type="predicted"/>
<evidence type="ECO:0000259" key="2">
    <source>
        <dbReference type="Pfam" id="PF08621"/>
    </source>
</evidence>
<feature type="domain" description="RPAP1/MINIYO-like TPR repeats" evidence="3">
    <location>
        <begin position="425"/>
        <end position="583"/>
    </location>
</feature>
<evidence type="ECO:0000256" key="1">
    <source>
        <dbReference type="SAM" id="MobiDB-lite"/>
    </source>
</evidence>
<organism evidence="4 5">
    <name type="scientific">Diploscapter pachys</name>
    <dbReference type="NCBI Taxonomy" id="2018661"/>
    <lineage>
        <taxon>Eukaryota</taxon>
        <taxon>Metazoa</taxon>
        <taxon>Ecdysozoa</taxon>
        <taxon>Nematoda</taxon>
        <taxon>Chromadorea</taxon>
        <taxon>Rhabditida</taxon>
        <taxon>Rhabditina</taxon>
        <taxon>Rhabditomorpha</taxon>
        <taxon>Rhabditoidea</taxon>
        <taxon>Rhabditidae</taxon>
        <taxon>Diploscapter</taxon>
    </lineage>
</organism>
<feature type="compositionally biased region" description="Basic and acidic residues" evidence="1">
    <location>
        <begin position="41"/>
        <end position="51"/>
    </location>
</feature>
<name>A0A2A2LT30_9BILA</name>
<protein>
    <submittedName>
        <fullName evidence="4">Uncharacterized protein</fullName>
    </submittedName>
</protein>
<gene>
    <name evidence="4" type="ORF">WR25_05718</name>
</gene>
<comment type="caution">
    <text evidence="4">The sequence shown here is derived from an EMBL/GenBank/DDBJ whole genome shotgun (WGS) entry which is preliminary data.</text>
</comment>
<feature type="domain" description="RPAP1 N-terminal" evidence="2">
    <location>
        <begin position="200"/>
        <end position="239"/>
    </location>
</feature>
<sequence>MASFMNRPKSGETEDDLLKQQADFNARQNKPSVTIHKVQRKSAELTGKEPDNPVQETSQNVQEQNQKPVKVLDPEKVQKGARFALNLEDIQEELDTVRMFAVQEKNTDYLTSVKSSDLPDSSRKLEFSRSDGFPEVLDLSPYFDKNLPETERRKATKRKSFFAAEFDRLRGKIEESLVCDREDDGSEMASTSTSWPDDFRVENDKYLSNLSKEKIEEMQLEIKERLDPKTIQFLLEKRKRIEQSGQSTEPVKISKFKRQKLETQNLEKQVEATKNESQKLVQFKEDEIPKEEPSSNEVVAEMIKQLEVLDEFGDRTDLEKYNRLATDAYQMDIASKVLRGIVPRQLQNAVKLFDSCKFPLNGKPSSDPIIEMARSKIDEIKLLYLEDIQMENGSIVQTFAKGFNPLVDGAWTLVPIRKVVDAIDARQGQVTSDDVEIVRLALLFTYLLFDERKTAFYAFADPPEIYVRLAEVFVIGSEILEDDVIIHCAHKLTILYLQKAAIEGRLALRMTTKIAGLDAFMPFYEDLLKKYEEYSFGNVLFAKILLIGAYLNSATSDGLEMKLAIWSPRRNVARQLTITTDQAVSFSFFLLALHFFMIRIGEIG</sequence>
<dbReference type="Pfam" id="PF08621">
    <property type="entry name" value="RPAP1_N"/>
    <property type="match status" value="1"/>
</dbReference>
<dbReference type="Proteomes" id="UP000218231">
    <property type="component" value="Unassembled WGS sequence"/>
</dbReference>
<dbReference type="Pfam" id="PF25766">
    <property type="entry name" value="TPR_RPAP1"/>
    <property type="match status" value="1"/>
</dbReference>
<dbReference type="GO" id="GO:0006366">
    <property type="term" value="P:transcription by RNA polymerase II"/>
    <property type="evidence" value="ECO:0007669"/>
    <property type="project" value="InterPro"/>
</dbReference>
<feature type="compositionally biased region" description="Polar residues" evidence="1">
    <location>
        <begin position="54"/>
        <end position="67"/>
    </location>
</feature>
<dbReference type="AlphaFoldDB" id="A0A2A2LT30"/>
<keyword evidence="5" id="KW-1185">Reference proteome</keyword>
<dbReference type="InterPro" id="IPR013930">
    <property type="entry name" value="RPAP1_N"/>
</dbReference>